<reference evidence="1" key="1">
    <citation type="submission" date="2020-05" db="EMBL/GenBank/DDBJ databases">
        <title>Large-scale comparative analyses of tick genomes elucidate their genetic diversity and vector capacities.</title>
        <authorList>
            <person name="Jia N."/>
            <person name="Wang J."/>
            <person name="Shi W."/>
            <person name="Du L."/>
            <person name="Sun Y."/>
            <person name="Zhan W."/>
            <person name="Jiang J."/>
            <person name="Wang Q."/>
            <person name="Zhang B."/>
            <person name="Ji P."/>
            <person name="Sakyi L.B."/>
            <person name="Cui X."/>
            <person name="Yuan T."/>
            <person name="Jiang B."/>
            <person name="Yang W."/>
            <person name="Lam T.T.-Y."/>
            <person name="Chang Q."/>
            <person name="Ding S."/>
            <person name="Wang X."/>
            <person name="Zhu J."/>
            <person name="Ruan X."/>
            <person name="Zhao L."/>
            <person name="Wei J."/>
            <person name="Que T."/>
            <person name="Du C."/>
            <person name="Cheng J."/>
            <person name="Dai P."/>
            <person name="Han X."/>
            <person name="Huang E."/>
            <person name="Gao Y."/>
            <person name="Liu J."/>
            <person name="Shao H."/>
            <person name="Ye R."/>
            <person name="Li L."/>
            <person name="Wei W."/>
            <person name="Wang X."/>
            <person name="Wang C."/>
            <person name="Yang T."/>
            <person name="Huo Q."/>
            <person name="Li W."/>
            <person name="Guo W."/>
            <person name="Chen H."/>
            <person name="Zhou L."/>
            <person name="Ni X."/>
            <person name="Tian J."/>
            <person name="Zhou Y."/>
            <person name="Sheng Y."/>
            <person name="Liu T."/>
            <person name="Pan Y."/>
            <person name="Xia L."/>
            <person name="Li J."/>
            <person name="Zhao F."/>
            <person name="Cao W."/>
        </authorList>
    </citation>
    <scope>NUCLEOTIDE SEQUENCE</scope>
    <source>
        <strain evidence="1">Hyas-2018</strain>
    </source>
</reference>
<accession>A0ACB7T0U9</accession>
<name>A0ACB7T0U9_HYAAI</name>
<comment type="caution">
    <text evidence="1">The sequence shown here is derived from an EMBL/GenBank/DDBJ whole genome shotgun (WGS) entry which is preliminary data.</text>
</comment>
<organism evidence="1 2">
    <name type="scientific">Hyalomma asiaticum</name>
    <name type="common">Tick</name>
    <dbReference type="NCBI Taxonomy" id="266040"/>
    <lineage>
        <taxon>Eukaryota</taxon>
        <taxon>Metazoa</taxon>
        <taxon>Ecdysozoa</taxon>
        <taxon>Arthropoda</taxon>
        <taxon>Chelicerata</taxon>
        <taxon>Arachnida</taxon>
        <taxon>Acari</taxon>
        <taxon>Parasitiformes</taxon>
        <taxon>Ixodida</taxon>
        <taxon>Ixodoidea</taxon>
        <taxon>Ixodidae</taxon>
        <taxon>Hyalomminae</taxon>
        <taxon>Hyalomma</taxon>
    </lineage>
</organism>
<protein>
    <submittedName>
        <fullName evidence="1">Uncharacterized protein</fullName>
    </submittedName>
</protein>
<dbReference type="EMBL" id="CM023491">
    <property type="protein sequence ID" value="KAH6940568.1"/>
    <property type="molecule type" value="Genomic_DNA"/>
</dbReference>
<sequence>MKTIAICALVGTLSLSLQDGSAVAQDVSFYRTYAKHPKAFMVATSTEGLQKACVQLRTAVGAGEVHDGKKPYYRIRYNYDGKRGERPVTVTMVENDKGVLTNFYKDFYMFKDDPNDEMYNECERSLNNQNPPVRRRYDGCDDSFETIQSIIRYSRMHGPYY</sequence>
<evidence type="ECO:0000313" key="1">
    <source>
        <dbReference type="EMBL" id="KAH6940568.1"/>
    </source>
</evidence>
<evidence type="ECO:0000313" key="2">
    <source>
        <dbReference type="Proteomes" id="UP000821845"/>
    </source>
</evidence>
<gene>
    <name evidence="1" type="ORF">HPB50_000987</name>
</gene>
<dbReference type="Proteomes" id="UP000821845">
    <property type="component" value="Chromosome 11"/>
</dbReference>
<proteinExistence type="predicted"/>
<keyword evidence="2" id="KW-1185">Reference proteome</keyword>